<dbReference type="GO" id="GO:0003677">
    <property type="term" value="F:DNA binding"/>
    <property type="evidence" value="ECO:0007669"/>
    <property type="project" value="InterPro"/>
</dbReference>
<keyword evidence="1" id="KW-0175">Coiled coil</keyword>
<dbReference type="Gene3D" id="1.10.10.10">
    <property type="entry name" value="Winged helix-like DNA-binding domain superfamily/Winged helix DNA-binding domain"/>
    <property type="match status" value="1"/>
</dbReference>
<feature type="transmembrane region" description="Helical" evidence="3">
    <location>
        <begin position="525"/>
        <end position="547"/>
    </location>
</feature>
<dbReference type="GO" id="GO:0006313">
    <property type="term" value="P:DNA transposition"/>
    <property type="evidence" value="ECO:0007669"/>
    <property type="project" value="InterPro"/>
</dbReference>
<feature type="compositionally biased region" description="Basic and acidic residues" evidence="2">
    <location>
        <begin position="688"/>
        <end position="712"/>
    </location>
</feature>
<keyword evidence="5" id="KW-1185">Reference proteome</keyword>
<feature type="transmembrane region" description="Helical" evidence="3">
    <location>
        <begin position="567"/>
        <end position="591"/>
    </location>
</feature>
<dbReference type="InterPro" id="IPR002514">
    <property type="entry name" value="Transposase_8"/>
</dbReference>
<dbReference type="EMBL" id="CP036426">
    <property type="protein sequence ID" value="QDV38667.1"/>
    <property type="molecule type" value="Genomic_DNA"/>
</dbReference>
<evidence type="ECO:0000313" key="4">
    <source>
        <dbReference type="EMBL" id="QDV38667.1"/>
    </source>
</evidence>
<dbReference type="Pfam" id="PF01527">
    <property type="entry name" value="HTH_Tnp_1"/>
    <property type="match status" value="1"/>
</dbReference>
<feature type="compositionally biased region" description="Polar residues" evidence="2">
    <location>
        <begin position="727"/>
        <end position="736"/>
    </location>
</feature>
<protein>
    <submittedName>
        <fullName evidence="4">Uncharacterized protein</fullName>
    </submittedName>
</protein>
<feature type="transmembrane region" description="Helical" evidence="3">
    <location>
        <begin position="603"/>
        <end position="622"/>
    </location>
</feature>
<organism evidence="4 5">
    <name type="scientific">Tautonia plasticadhaerens</name>
    <dbReference type="NCBI Taxonomy" id="2527974"/>
    <lineage>
        <taxon>Bacteria</taxon>
        <taxon>Pseudomonadati</taxon>
        <taxon>Planctomycetota</taxon>
        <taxon>Planctomycetia</taxon>
        <taxon>Isosphaerales</taxon>
        <taxon>Isosphaeraceae</taxon>
        <taxon>Tautonia</taxon>
    </lineage>
</organism>
<feature type="transmembrane region" description="Helical" evidence="3">
    <location>
        <begin position="22"/>
        <end position="45"/>
    </location>
</feature>
<evidence type="ECO:0000313" key="5">
    <source>
        <dbReference type="Proteomes" id="UP000317835"/>
    </source>
</evidence>
<dbReference type="GO" id="GO:0004803">
    <property type="term" value="F:transposase activity"/>
    <property type="evidence" value="ECO:0007669"/>
    <property type="project" value="InterPro"/>
</dbReference>
<feature type="transmembrane region" description="Helical" evidence="3">
    <location>
        <begin position="245"/>
        <end position="268"/>
    </location>
</feature>
<keyword evidence="3" id="KW-0812">Transmembrane</keyword>
<keyword evidence="3" id="KW-0472">Membrane</keyword>
<name>A0A518HCT8_9BACT</name>
<dbReference type="InterPro" id="IPR036388">
    <property type="entry name" value="WH-like_DNA-bd_sf"/>
</dbReference>
<evidence type="ECO:0000256" key="3">
    <source>
        <dbReference type="SAM" id="Phobius"/>
    </source>
</evidence>
<sequence>MGGGDARVVDASRRRGRWMWNLIALCSGIGAVLLLLVGLGSAAYLVAVPLLGLGDVAYRAEPSSIVWAVLVSSLAASTAVVLLTALVAALVLRASREAAPLFGRTALARLLGLGVIAYFFRESIGAILRSVGELLGSIWLLIPNASSRLIEQLLRWPGDFDQPGLQADVVGIFFEQLQYVVSLLTRQLLTTFPLVDLVLILAAWAVVGRAFGPIGEGRGAGGGEARPGGLVGAIRGMDRVTRCNMVLFLLVAIALYLSVAAIVTIPWLQEFDDPTVPTSQALRERLVGLSPSDETFAGRFPADLTMPADGTAEGLGRAITEAEGEMGAAPDRDRVAAAIAQAKADLEQYAEEKIDKLNAYRGDRNYVLDELARLRERACSSYQSAGIIGNGRKERLSYFQRLEGWYEGNMHSLLVGLQYSKGSAIRFGERQDELLGQAEDRLRLALADEPPPLGTFVPFPEYLPGRASPAMRNALPGLPGLDDPTAPPGQEVGVVGSIVPSPPPPGLDLGPFNFVAGWLLRTRSLALSLIIGMLGFGLLGSAVSTFVREQSARERTREDGGPLVTDLTGVVFRGFSATIVVFLAAVGGLAIFGSGQADPNPYVLFFGCLVGAVFSQEVWAWARNHFLSVEDAPPDVPPATPSVTPDDQDVPPAPGGVPSDDPDVLPAAKTVSPAADDVSSGDPNVPPARDEPKPDRRSRSDEQRREAVRRLEAGGSPEEVAGRFGVTTKTLRNWQRNPRLRPDAGPG</sequence>
<dbReference type="KEGG" id="tpla:ElP_66220"/>
<dbReference type="Proteomes" id="UP000317835">
    <property type="component" value="Chromosome"/>
</dbReference>
<feature type="transmembrane region" description="Helical" evidence="3">
    <location>
        <begin position="65"/>
        <end position="92"/>
    </location>
</feature>
<feature type="region of interest" description="Disordered" evidence="2">
    <location>
        <begin position="632"/>
        <end position="747"/>
    </location>
</feature>
<dbReference type="AlphaFoldDB" id="A0A518HCT8"/>
<evidence type="ECO:0000256" key="1">
    <source>
        <dbReference type="SAM" id="Coils"/>
    </source>
</evidence>
<reference evidence="4 5" key="1">
    <citation type="submission" date="2019-02" db="EMBL/GenBank/DDBJ databases">
        <title>Deep-cultivation of Planctomycetes and their phenomic and genomic characterization uncovers novel biology.</title>
        <authorList>
            <person name="Wiegand S."/>
            <person name="Jogler M."/>
            <person name="Boedeker C."/>
            <person name="Pinto D."/>
            <person name="Vollmers J."/>
            <person name="Rivas-Marin E."/>
            <person name="Kohn T."/>
            <person name="Peeters S.H."/>
            <person name="Heuer A."/>
            <person name="Rast P."/>
            <person name="Oberbeckmann S."/>
            <person name="Bunk B."/>
            <person name="Jeske O."/>
            <person name="Meyerdierks A."/>
            <person name="Storesund J.E."/>
            <person name="Kallscheuer N."/>
            <person name="Luecker S."/>
            <person name="Lage O.M."/>
            <person name="Pohl T."/>
            <person name="Merkel B.J."/>
            <person name="Hornburger P."/>
            <person name="Mueller R.-W."/>
            <person name="Bruemmer F."/>
            <person name="Labrenz M."/>
            <person name="Spormann A.M."/>
            <person name="Op den Camp H."/>
            <person name="Overmann J."/>
            <person name="Amann R."/>
            <person name="Jetten M.S.M."/>
            <person name="Mascher T."/>
            <person name="Medema M.H."/>
            <person name="Devos D.P."/>
            <person name="Kaster A.-K."/>
            <person name="Ovreas L."/>
            <person name="Rohde M."/>
            <person name="Galperin M.Y."/>
            <person name="Jogler C."/>
        </authorList>
    </citation>
    <scope>NUCLEOTIDE SEQUENCE [LARGE SCALE GENOMIC DNA]</scope>
    <source>
        <strain evidence="4 5">ElP</strain>
    </source>
</reference>
<proteinExistence type="predicted"/>
<keyword evidence="3" id="KW-1133">Transmembrane helix</keyword>
<feature type="coiled-coil region" evidence="1">
    <location>
        <begin position="332"/>
        <end position="359"/>
    </location>
</feature>
<feature type="transmembrane region" description="Helical" evidence="3">
    <location>
        <begin position="101"/>
        <end position="120"/>
    </location>
</feature>
<evidence type="ECO:0000256" key="2">
    <source>
        <dbReference type="SAM" id="MobiDB-lite"/>
    </source>
</evidence>
<gene>
    <name evidence="4" type="ORF">ElP_66220</name>
</gene>
<accession>A0A518HCT8</accession>